<feature type="transmembrane region" description="Helical" evidence="1">
    <location>
        <begin position="68"/>
        <end position="90"/>
    </location>
</feature>
<dbReference type="Proteomes" id="UP000289340">
    <property type="component" value="Chromosome 19"/>
</dbReference>
<organism evidence="2 3">
    <name type="scientific">Glycine soja</name>
    <name type="common">Wild soybean</name>
    <dbReference type="NCBI Taxonomy" id="3848"/>
    <lineage>
        <taxon>Eukaryota</taxon>
        <taxon>Viridiplantae</taxon>
        <taxon>Streptophyta</taxon>
        <taxon>Embryophyta</taxon>
        <taxon>Tracheophyta</taxon>
        <taxon>Spermatophyta</taxon>
        <taxon>Magnoliopsida</taxon>
        <taxon>eudicotyledons</taxon>
        <taxon>Gunneridae</taxon>
        <taxon>Pentapetalae</taxon>
        <taxon>rosids</taxon>
        <taxon>fabids</taxon>
        <taxon>Fabales</taxon>
        <taxon>Fabaceae</taxon>
        <taxon>Papilionoideae</taxon>
        <taxon>50 kb inversion clade</taxon>
        <taxon>NPAAA clade</taxon>
        <taxon>indigoferoid/millettioid clade</taxon>
        <taxon>Phaseoleae</taxon>
        <taxon>Glycine</taxon>
        <taxon>Glycine subgen. Soja</taxon>
    </lineage>
</organism>
<keyword evidence="3" id="KW-1185">Reference proteome</keyword>
<evidence type="ECO:0000313" key="3">
    <source>
        <dbReference type="Proteomes" id="UP000289340"/>
    </source>
</evidence>
<comment type="caution">
    <text evidence="2">The sequence shown here is derived from an EMBL/GenBank/DDBJ whole genome shotgun (WGS) entry which is preliminary data.</text>
</comment>
<keyword evidence="1" id="KW-1133">Transmembrane helix</keyword>
<sequence length="100" mass="11297">MAYATLYLHASTACAVVGCSEIVLVVDAAQAQACHLLSNNRHIFTVTVLLIWIRRVEDLRAAHDCQAIYVHCSFRGLGYLYSIPVFMLWLSRKSLFSYVM</sequence>
<keyword evidence="1" id="KW-0812">Transmembrane</keyword>
<gene>
    <name evidence="2" type="ORF">D0Y65_052101</name>
</gene>
<dbReference type="AlphaFoldDB" id="A0A445FJA6"/>
<reference evidence="2 3" key="1">
    <citation type="submission" date="2018-09" db="EMBL/GenBank/DDBJ databases">
        <title>A high-quality reference genome of wild soybean provides a powerful tool to mine soybean genomes.</title>
        <authorList>
            <person name="Xie M."/>
            <person name="Chung C.Y.L."/>
            <person name="Li M.-W."/>
            <person name="Wong F.-L."/>
            <person name="Chan T.-F."/>
            <person name="Lam H.-M."/>
        </authorList>
    </citation>
    <scope>NUCLEOTIDE SEQUENCE [LARGE SCALE GENOMIC DNA]</scope>
    <source>
        <strain evidence="3">cv. W05</strain>
        <tissue evidence="2">Hypocotyl of etiolated seedlings</tissue>
    </source>
</reference>
<keyword evidence="1" id="KW-0472">Membrane</keyword>
<dbReference type="EMBL" id="QZWG01000019">
    <property type="protein sequence ID" value="RZB48942.1"/>
    <property type="molecule type" value="Genomic_DNA"/>
</dbReference>
<proteinExistence type="predicted"/>
<name>A0A445FJA6_GLYSO</name>
<protein>
    <submittedName>
        <fullName evidence="2">Uncharacterized protein</fullName>
    </submittedName>
</protein>
<accession>A0A445FJA6</accession>
<evidence type="ECO:0000256" key="1">
    <source>
        <dbReference type="SAM" id="Phobius"/>
    </source>
</evidence>
<evidence type="ECO:0000313" key="2">
    <source>
        <dbReference type="EMBL" id="RZB48942.1"/>
    </source>
</evidence>